<keyword evidence="3 6" id="KW-0812">Transmembrane</keyword>
<dbReference type="HOGENOM" id="CLU_176001_4_1_11"/>
<proteinExistence type="predicted"/>
<dbReference type="AlphaFoldDB" id="A9WMW0"/>
<evidence type="ECO:0000256" key="5">
    <source>
        <dbReference type="ARBA" id="ARBA00023136"/>
    </source>
</evidence>
<evidence type="ECO:0000313" key="9">
    <source>
        <dbReference type="Proteomes" id="UP000002007"/>
    </source>
</evidence>
<organism evidence="8 9">
    <name type="scientific">Renibacterium salmoninarum (strain ATCC 33209 / DSM 20767 / JCM 11484 / NBRC 15589 / NCIMB 2235)</name>
    <dbReference type="NCBI Taxonomy" id="288705"/>
    <lineage>
        <taxon>Bacteria</taxon>
        <taxon>Bacillati</taxon>
        <taxon>Actinomycetota</taxon>
        <taxon>Actinomycetes</taxon>
        <taxon>Micrococcales</taxon>
        <taxon>Micrococcaceae</taxon>
        <taxon>Renibacterium</taxon>
    </lineage>
</organism>
<dbReference type="EMBL" id="CP000910">
    <property type="protein sequence ID" value="ABY23421.1"/>
    <property type="molecule type" value="Genomic_DNA"/>
</dbReference>
<gene>
    <name evidence="8" type="ordered locus">RSal33209_1685</name>
</gene>
<keyword evidence="9" id="KW-1185">Reference proteome</keyword>
<keyword evidence="2" id="KW-1003">Cell membrane</keyword>
<dbReference type="STRING" id="288705.RSal33209_1685"/>
<dbReference type="Pfam" id="PF13396">
    <property type="entry name" value="PLDc_N"/>
    <property type="match status" value="1"/>
</dbReference>
<evidence type="ECO:0000259" key="7">
    <source>
        <dbReference type="Pfam" id="PF13396"/>
    </source>
</evidence>
<dbReference type="Proteomes" id="UP000002007">
    <property type="component" value="Chromosome"/>
</dbReference>
<feature type="transmembrane region" description="Helical" evidence="6">
    <location>
        <begin position="73"/>
        <end position="93"/>
    </location>
</feature>
<evidence type="ECO:0000256" key="3">
    <source>
        <dbReference type="ARBA" id="ARBA00022692"/>
    </source>
</evidence>
<dbReference type="KEGG" id="rsa:RSal33209_1685"/>
<reference evidence="9" key="1">
    <citation type="journal article" date="2008" name="J. Bacteriol.">
        <title>Genome sequence of the fish pathogen Renibacterium salmoninarum suggests reductive evolution away from an environmental Arthrobacter ancestor.</title>
        <authorList>
            <person name="Wiens G.D."/>
            <person name="Rockey D.D."/>
            <person name="Wu Z."/>
            <person name="Chang J."/>
            <person name="Levy R."/>
            <person name="Crane S."/>
            <person name="Chen D.S."/>
            <person name="Capri G.R."/>
            <person name="Burnett J.R."/>
            <person name="Sudheesh P.S."/>
            <person name="Schipma M.J."/>
            <person name="Burd H."/>
            <person name="Bhattacharyya A."/>
            <person name="Rhodes L.D."/>
            <person name="Kaul R."/>
            <person name="Strom M.S."/>
        </authorList>
    </citation>
    <scope>NUCLEOTIDE SEQUENCE [LARGE SCALE GENOMIC DNA]</scope>
    <source>
        <strain evidence="9">ATCC 33209 / DSM 20767 / JCM 11484 / NBRC 15589 / NCIMB 2235</strain>
    </source>
</reference>
<name>A9WMW0_RENSM</name>
<evidence type="ECO:0000256" key="6">
    <source>
        <dbReference type="SAM" id="Phobius"/>
    </source>
</evidence>
<dbReference type="InterPro" id="IPR027379">
    <property type="entry name" value="CLS_N"/>
</dbReference>
<accession>A9WMW0</accession>
<keyword evidence="5 6" id="KW-0472">Membrane</keyword>
<protein>
    <submittedName>
        <fullName evidence="8">Hypothetical membrane protein</fullName>
    </submittedName>
</protein>
<evidence type="ECO:0000313" key="8">
    <source>
        <dbReference type="EMBL" id="ABY23421.1"/>
    </source>
</evidence>
<dbReference type="GO" id="GO:0005886">
    <property type="term" value="C:plasma membrane"/>
    <property type="evidence" value="ECO:0007669"/>
    <property type="project" value="UniProtKB-SubCell"/>
</dbReference>
<evidence type="ECO:0000256" key="2">
    <source>
        <dbReference type="ARBA" id="ARBA00022475"/>
    </source>
</evidence>
<evidence type="ECO:0000256" key="4">
    <source>
        <dbReference type="ARBA" id="ARBA00022989"/>
    </source>
</evidence>
<feature type="transmembrane region" description="Helical" evidence="6">
    <location>
        <begin position="37"/>
        <end position="61"/>
    </location>
</feature>
<keyword evidence="4 6" id="KW-1133">Transmembrane helix</keyword>
<sequence length="103" mass="11278">MITWFNRPLATIRRKSMLLTLIAAEQAAENSSSALGLGLLIVFAAVGIGLFVLFITALISVLASRVLTGGGKVLWLLVVFAFPFLGPLCWFVWGRNRPTYRVP</sequence>
<comment type="subcellular location">
    <subcellularLocation>
        <location evidence="1">Cell membrane</location>
        <topology evidence="1">Multi-pass membrane protein</topology>
    </subcellularLocation>
</comment>
<evidence type="ECO:0000256" key="1">
    <source>
        <dbReference type="ARBA" id="ARBA00004651"/>
    </source>
</evidence>
<feature type="domain" description="Cardiolipin synthase N-terminal" evidence="7">
    <location>
        <begin position="52"/>
        <end position="95"/>
    </location>
</feature>